<dbReference type="Pfam" id="PF00364">
    <property type="entry name" value="Biotin_lipoyl"/>
    <property type="match status" value="1"/>
</dbReference>
<feature type="domain" description="CzcB-like C-terminal circularly permuted SH3-like" evidence="6">
    <location>
        <begin position="358"/>
        <end position="418"/>
    </location>
</feature>
<feature type="domain" description="CzcB N-terminal" evidence="5">
    <location>
        <begin position="64"/>
        <end position="155"/>
    </location>
</feature>
<keyword evidence="8" id="KW-1185">Reference proteome</keyword>
<dbReference type="EMBL" id="JAGETV010000001">
    <property type="protein sequence ID" value="MBO1926162.1"/>
    <property type="molecule type" value="Genomic_DNA"/>
</dbReference>
<dbReference type="Pfam" id="PF25954">
    <property type="entry name" value="Beta-barrel_RND_2"/>
    <property type="match status" value="1"/>
</dbReference>
<dbReference type="Pfam" id="PF25971">
    <property type="entry name" value="CzcB_N"/>
    <property type="match status" value="1"/>
</dbReference>
<dbReference type="InterPro" id="IPR051909">
    <property type="entry name" value="MFP_Cation_Efflux"/>
</dbReference>
<evidence type="ECO:0000256" key="2">
    <source>
        <dbReference type="SAM" id="MobiDB-lite"/>
    </source>
</evidence>
<feature type="region of interest" description="Disordered" evidence="2">
    <location>
        <begin position="30"/>
        <end position="61"/>
    </location>
</feature>
<dbReference type="InterPro" id="IPR058649">
    <property type="entry name" value="CzcB_C"/>
</dbReference>
<accession>A0ABS3Q1H6</accession>
<feature type="domain" description="CusB-like beta-barrel" evidence="4">
    <location>
        <begin position="277"/>
        <end position="350"/>
    </location>
</feature>
<evidence type="ECO:0000313" key="8">
    <source>
        <dbReference type="Proteomes" id="UP000664835"/>
    </source>
</evidence>
<dbReference type="Gene3D" id="2.40.50.100">
    <property type="match status" value="1"/>
</dbReference>
<gene>
    <name evidence="7" type="ORF">J3998_01110</name>
</gene>
<keyword evidence="1" id="KW-0813">Transport</keyword>
<dbReference type="InterPro" id="IPR058646">
    <property type="entry name" value="CzcB_N"/>
</dbReference>
<dbReference type="InterPro" id="IPR058792">
    <property type="entry name" value="Beta-barrel_RND_2"/>
</dbReference>
<evidence type="ECO:0000259" key="6">
    <source>
        <dbReference type="Pfam" id="PF25975"/>
    </source>
</evidence>
<dbReference type="PANTHER" id="PTHR30097:SF4">
    <property type="entry name" value="SLR6042 PROTEIN"/>
    <property type="match status" value="1"/>
</dbReference>
<sequence>MNLKSILLAVSFATAGATGYALYEQLHHHDEGAGHQSEAHDDHGDTLGHDHGPETQEQKGLHGGKLLSADSFSLELTIYETGIPPEMRVYAYENGQPVDLTKVDVYITLDRLGGKQDVLTFKPEDDYLLGSQSIAEPHSYSVTVSAQYAGNFHQWQYESHEGRAYISDRLFAESGMQTEVVGPQTIKQHRELFGMIVVPQDQKTKVFAPYPSKIQKVHVKLGDDVQKGQVLATLQNIKTLQTYTVKSSANGQISNLWSNTGEIVQNDPLMQVSNLDKVWVELSAFPKDIAQLREGQNVMVESLDNSHQVSSTLDYLSPTMTDGHIARARTVIDNASGYWKPGMHIKAQVTVGEKQVPLAINQKGLQSFRGMPVVFAKYRNDYEVRMLELGEEDENYIEVLGGIEPGTEYATENSFLVKADALKDGASHDH</sequence>
<protein>
    <submittedName>
        <fullName evidence="7">Efflux RND transporter periplasmic adaptor subunit</fullName>
    </submittedName>
</protein>
<evidence type="ECO:0000259" key="4">
    <source>
        <dbReference type="Pfam" id="PF25954"/>
    </source>
</evidence>
<dbReference type="CDD" id="cd06850">
    <property type="entry name" value="biotinyl_domain"/>
    <property type="match status" value="1"/>
</dbReference>
<reference evidence="7 8" key="1">
    <citation type="submission" date="2021-03" db="EMBL/GenBank/DDBJ databases">
        <title>Thiomicrorhabdus sp.nov.,novel sulfur-oxidizing bacteria isolated from coastal sediment.</title>
        <authorList>
            <person name="Liu X."/>
        </authorList>
    </citation>
    <scope>NUCLEOTIDE SEQUENCE [LARGE SCALE GENOMIC DNA]</scope>
    <source>
        <strain evidence="7 8">6S2-11</strain>
    </source>
</reference>
<dbReference type="InterPro" id="IPR000089">
    <property type="entry name" value="Biotin_lipoyl"/>
</dbReference>
<name>A0ABS3Q1H6_9GAMM</name>
<organism evidence="7 8">
    <name type="scientific">Thiomicrorhabdus marina</name>
    <dbReference type="NCBI Taxonomy" id="2818442"/>
    <lineage>
        <taxon>Bacteria</taxon>
        <taxon>Pseudomonadati</taxon>
        <taxon>Pseudomonadota</taxon>
        <taxon>Gammaproteobacteria</taxon>
        <taxon>Thiotrichales</taxon>
        <taxon>Piscirickettsiaceae</taxon>
        <taxon>Thiomicrorhabdus</taxon>
    </lineage>
</organism>
<proteinExistence type="predicted"/>
<evidence type="ECO:0000259" key="3">
    <source>
        <dbReference type="Pfam" id="PF00364"/>
    </source>
</evidence>
<dbReference type="PANTHER" id="PTHR30097">
    <property type="entry name" value="CATION EFFLUX SYSTEM PROTEIN CUSB"/>
    <property type="match status" value="1"/>
</dbReference>
<dbReference type="Gene3D" id="2.40.420.20">
    <property type="match status" value="1"/>
</dbReference>
<evidence type="ECO:0000256" key="1">
    <source>
        <dbReference type="ARBA" id="ARBA00022448"/>
    </source>
</evidence>
<dbReference type="InterPro" id="IPR011053">
    <property type="entry name" value="Single_hybrid_motif"/>
</dbReference>
<feature type="domain" description="Lipoyl-binding" evidence="3">
    <location>
        <begin position="211"/>
        <end position="269"/>
    </location>
</feature>
<dbReference type="SUPFAM" id="SSF51230">
    <property type="entry name" value="Single hybrid motif"/>
    <property type="match status" value="1"/>
</dbReference>
<evidence type="ECO:0000259" key="5">
    <source>
        <dbReference type="Pfam" id="PF25971"/>
    </source>
</evidence>
<feature type="compositionally biased region" description="Basic and acidic residues" evidence="2">
    <location>
        <begin position="30"/>
        <end position="60"/>
    </location>
</feature>
<dbReference type="Proteomes" id="UP000664835">
    <property type="component" value="Unassembled WGS sequence"/>
</dbReference>
<dbReference type="Pfam" id="PF25975">
    <property type="entry name" value="CzcB_C"/>
    <property type="match status" value="1"/>
</dbReference>
<dbReference type="RefSeq" id="WP_208146578.1">
    <property type="nucleotide sequence ID" value="NZ_JAGETV010000001.1"/>
</dbReference>
<comment type="caution">
    <text evidence="7">The sequence shown here is derived from an EMBL/GenBank/DDBJ whole genome shotgun (WGS) entry which is preliminary data.</text>
</comment>
<evidence type="ECO:0000313" key="7">
    <source>
        <dbReference type="EMBL" id="MBO1926162.1"/>
    </source>
</evidence>